<protein>
    <submittedName>
        <fullName evidence="10">Prepilin peptidase</fullName>
    </submittedName>
</protein>
<keyword evidence="4 7" id="KW-0812">Transmembrane</keyword>
<dbReference type="GO" id="GO:0006465">
    <property type="term" value="P:signal peptide processing"/>
    <property type="evidence" value="ECO:0007669"/>
    <property type="project" value="TreeGrafter"/>
</dbReference>
<dbReference type="EMBL" id="JAPDOD010000066">
    <property type="protein sequence ID" value="MDA0166452.1"/>
    <property type="molecule type" value="Genomic_DNA"/>
</dbReference>
<feature type="transmembrane region" description="Helical" evidence="7">
    <location>
        <begin position="192"/>
        <end position="214"/>
    </location>
</feature>
<feature type="transmembrane region" description="Helical" evidence="7">
    <location>
        <begin position="6"/>
        <end position="26"/>
    </location>
</feature>
<sequence>MSVGVAAVLAAILGAIVGSFLNVVAYRLPRHESLLHPPSACPECGTPIKPYDNVPVLGWLWLRGKCRACKAPISPKYPIVEAVTGLLCAACVLHFGADSDVWLPIVFVLLLVPITLIDLEYHIIPNVLSAIGAVAAIVLVLAFQSDELVEHLIAALGAGGFFLVAAIVYPAGMGMGDVKLAAVMGLFLGRAVVPAIFAALVAGTVLGAIIIARYGAQEGRKKGIPFGPWLALGSLVGLFAGDEIVDWYLDTFT</sequence>
<proteinExistence type="inferred from homology"/>
<dbReference type="Proteomes" id="UP001149140">
    <property type="component" value="Unassembled WGS sequence"/>
</dbReference>
<gene>
    <name evidence="10" type="ORF">OM076_39675</name>
</gene>
<dbReference type="InterPro" id="IPR000045">
    <property type="entry name" value="Prepilin_IV_endopep_pep"/>
</dbReference>
<name>A0A9X3N1E5_9ACTN</name>
<evidence type="ECO:0000256" key="5">
    <source>
        <dbReference type="ARBA" id="ARBA00022989"/>
    </source>
</evidence>
<organism evidence="10 11">
    <name type="scientific">Solirubrobacter ginsenosidimutans</name>
    <dbReference type="NCBI Taxonomy" id="490573"/>
    <lineage>
        <taxon>Bacteria</taxon>
        <taxon>Bacillati</taxon>
        <taxon>Actinomycetota</taxon>
        <taxon>Thermoleophilia</taxon>
        <taxon>Solirubrobacterales</taxon>
        <taxon>Solirubrobacteraceae</taxon>
        <taxon>Solirubrobacter</taxon>
    </lineage>
</organism>
<accession>A0A9X3N1E5</accession>
<feature type="domain" description="Prepilin type IV endopeptidase peptidase" evidence="8">
    <location>
        <begin position="105"/>
        <end position="207"/>
    </location>
</feature>
<evidence type="ECO:0000256" key="7">
    <source>
        <dbReference type="SAM" id="Phobius"/>
    </source>
</evidence>
<evidence type="ECO:0000256" key="2">
    <source>
        <dbReference type="ARBA" id="ARBA00005801"/>
    </source>
</evidence>
<evidence type="ECO:0000259" key="8">
    <source>
        <dbReference type="Pfam" id="PF01478"/>
    </source>
</evidence>
<evidence type="ECO:0000256" key="3">
    <source>
        <dbReference type="ARBA" id="ARBA00022475"/>
    </source>
</evidence>
<keyword evidence="6 7" id="KW-0472">Membrane</keyword>
<feature type="transmembrane region" description="Helical" evidence="7">
    <location>
        <begin position="151"/>
        <end position="171"/>
    </location>
</feature>
<keyword evidence="5 7" id="KW-1133">Transmembrane helix</keyword>
<dbReference type="PANTHER" id="PTHR30487">
    <property type="entry name" value="TYPE 4 PREPILIN-LIKE PROTEINS LEADER PEPTIDE-PROCESSING ENZYME"/>
    <property type="match status" value="1"/>
</dbReference>
<evidence type="ECO:0000256" key="4">
    <source>
        <dbReference type="ARBA" id="ARBA00022692"/>
    </source>
</evidence>
<evidence type="ECO:0000313" key="10">
    <source>
        <dbReference type="EMBL" id="MDA0166452.1"/>
    </source>
</evidence>
<feature type="transmembrane region" description="Helical" evidence="7">
    <location>
        <begin position="101"/>
        <end position="119"/>
    </location>
</feature>
<dbReference type="GO" id="GO:0005886">
    <property type="term" value="C:plasma membrane"/>
    <property type="evidence" value="ECO:0007669"/>
    <property type="project" value="UniProtKB-SubCell"/>
</dbReference>
<comment type="similarity">
    <text evidence="2">Belongs to the peptidase A24 family.</text>
</comment>
<feature type="transmembrane region" description="Helical" evidence="7">
    <location>
        <begin position="126"/>
        <end position="145"/>
    </location>
</feature>
<comment type="caution">
    <text evidence="10">The sequence shown here is derived from an EMBL/GenBank/DDBJ whole genome shotgun (WGS) entry which is preliminary data.</text>
</comment>
<evidence type="ECO:0000256" key="1">
    <source>
        <dbReference type="ARBA" id="ARBA00004651"/>
    </source>
</evidence>
<dbReference type="Pfam" id="PF01478">
    <property type="entry name" value="Peptidase_A24"/>
    <property type="match status" value="1"/>
</dbReference>
<keyword evidence="11" id="KW-1185">Reference proteome</keyword>
<keyword evidence="3" id="KW-1003">Cell membrane</keyword>
<feature type="transmembrane region" description="Helical" evidence="7">
    <location>
        <begin position="226"/>
        <end position="249"/>
    </location>
</feature>
<dbReference type="RefSeq" id="WP_270045710.1">
    <property type="nucleotide sequence ID" value="NZ_JAPDOD010000066.1"/>
</dbReference>
<dbReference type="PANTHER" id="PTHR30487:SF0">
    <property type="entry name" value="PREPILIN LEADER PEPTIDASE_N-METHYLTRANSFERASE-RELATED"/>
    <property type="match status" value="1"/>
</dbReference>
<dbReference type="InterPro" id="IPR010627">
    <property type="entry name" value="Prepilin_pept_A24_N"/>
</dbReference>
<evidence type="ECO:0000259" key="9">
    <source>
        <dbReference type="Pfam" id="PF06750"/>
    </source>
</evidence>
<dbReference type="Gene3D" id="1.20.120.1220">
    <property type="match status" value="1"/>
</dbReference>
<evidence type="ECO:0000256" key="6">
    <source>
        <dbReference type="ARBA" id="ARBA00023136"/>
    </source>
</evidence>
<evidence type="ECO:0000313" key="11">
    <source>
        <dbReference type="Proteomes" id="UP001149140"/>
    </source>
</evidence>
<comment type="subcellular location">
    <subcellularLocation>
        <location evidence="1">Cell membrane</location>
        <topology evidence="1">Multi-pass membrane protein</topology>
    </subcellularLocation>
</comment>
<dbReference type="AlphaFoldDB" id="A0A9X3N1E5"/>
<feature type="domain" description="Prepilin peptidase A24 N-terminal" evidence="9">
    <location>
        <begin position="12"/>
        <end position="95"/>
    </location>
</feature>
<dbReference type="Pfam" id="PF06750">
    <property type="entry name" value="A24_N_bact"/>
    <property type="match status" value="1"/>
</dbReference>
<dbReference type="GO" id="GO:0004190">
    <property type="term" value="F:aspartic-type endopeptidase activity"/>
    <property type="evidence" value="ECO:0007669"/>
    <property type="project" value="InterPro"/>
</dbReference>
<reference evidence="10" key="1">
    <citation type="submission" date="2022-10" db="EMBL/GenBank/DDBJ databases">
        <title>The WGS of Solirubrobacter ginsenosidimutans DSM 21036.</title>
        <authorList>
            <person name="Jiang Z."/>
        </authorList>
    </citation>
    <scope>NUCLEOTIDE SEQUENCE</scope>
    <source>
        <strain evidence="10">DSM 21036</strain>
    </source>
</reference>
<dbReference type="InterPro" id="IPR050882">
    <property type="entry name" value="Prepilin_peptidase/N-MTase"/>
</dbReference>